<evidence type="ECO:0000259" key="8">
    <source>
        <dbReference type="PROSITE" id="PS51471"/>
    </source>
</evidence>
<feature type="non-terminal residue" evidence="9">
    <location>
        <position position="1"/>
    </location>
</feature>
<feature type="domain" description="Fe2OG dioxygenase" evidence="8">
    <location>
        <begin position="113"/>
        <end position="238"/>
    </location>
</feature>
<comment type="similarity">
    <text evidence="2">Belongs to the alkB family.</text>
</comment>
<dbReference type="SUPFAM" id="SSF51197">
    <property type="entry name" value="Clavaminate synthase-like"/>
    <property type="match status" value="1"/>
</dbReference>
<evidence type="ECO:0000256" key="5">
    <source>
        <dbReference type="ARBA" id="ARBA00023002"/>
    </source>
</evidence>
<dbReference type="GO" id="GO:0046872">
    <property type="term" value="F:metal ion binding"/>
    <property type="evidence" value="ECO:0007669"/>
    <property type="project" value="UniProtKB-KW"/>
</dbReference>
<sequence length="253" mass="28432">MESQSPTIRKIESLEEVEIRSLPSVAYYVADFLTPEEEVTLLRKIATAPKPRWTQLKNRRLQVWPSDLAKGNTLLDAPLPQWLIDPIISRLRSLPISKADNSRNIFTDSPHQTPNHVLINEYLPGQGIMPHKDGPAYYPVVCTVSLSATLCLDLYGSKEDGATEEKPRWRILQEPRSLLITSGELYVNYLHGIAEIKQDVDLGPTTVANWDLLGSPSAVIDGHNERQTRISLTYRDVLKVANLNAKLGIFGKR</sequence>
<feature type="non-terminal residue" evidence="9">
    <location>
        <position position="253"/>
    </location>
</feature>
<keyword evidence="10" id="KW-1185">Reference proteome</keyword>
<dbReference type="Pfam" id="PF13532">
    <property type="entry name" value="2OG-FeII_Oxy_2"/>
    <property type="match status" value="1"/>
</dbReference>
<protein>
    <recommendedName>
        <fullName evidence="8">Fe2OG dioxygenase domain-containing protein</fullName>
    </recommendedName>
</protein>
<dbReference type="AlphaFoldDB" id="A0A3E2H2C9"/>
<evidence type="ECO:0000313" key="10">
    <source>
        <dbReference type="Proteomes" id="UP000258309"/>
    </source>
</evidence>
<comment type="caution">
    <text evidence="9">The sequence shown here is derived from an EMBL/GenBank/DDBJ whole genome shotgun (WGS) entry which is preliminary data.</text>
</comment>
<name>A0A3E2H2C9_SCYLI</name>
<dbReference type="InterPro" id="IPR032862">
    <property type="entry name" value="ALKBH6"/>
</dbReference>
<keyword evidence="6" id="KW-0408">Iron</keyword>
<evidence type="ECO:0000256" key="4">
    <source>
        <dbReference type="ARBA" id="ARBA00022964"/>
    </source>
</evidence>
<evidence type="ECO:0000256" key="2">
    <source>
        <dbReference type="ARBA" id="ARBA00007879"/>
    </source>
</evidence>
<dbReference type="OMA" id="KSPKTKW"/>
<evidence type="ECO:0000256" key="6">
    <source>
        <dbReference type="ARBA" id="ARBA00023004"/>
    </source>
</evidence>
<dbReference type="PANTHER" id="PTHR46030">
    <property type="entry name" value="ALPHA-KETOGLUTARATE-DEPENDENT DIOXYGENASE ALKB HOMOLOG 6"/>
    <property type="match status" value="1"/>
</dbReference>
<evidence type="ECO:0000256" key="7">
    <source>
        <dbReference type="ARBA" id="ARBA00023242"/>
    </source>
</evidence>
<dbReference type="STRING" id="5539.A0A3E2H2C9"/>
<organism evidence="9 10">
    <name type="scientific">Scytalidium lignicola</name>
    <name type="common">Hyphomycete</name>
    <dbReference type="NCBI Taxonomy" id="5539"/>
    <lineage>
        <taxon>Eukaryota</taxon>
        <taxon>Fungi</taxon>
        <taxon>Dikarya</taxon>
        <taxon>Ascomycota</taxon>
        <taxon>Pezizomycotina</taxon>
        <taxon>Leotiomycetes</taxon>
        <taxon>Leotiomycetes incertae sedis</taxon>
        <taxon>Scytalidium</taxon>
    </lineage>
</organism>
<dbReference type="GO" id="GO:0051213">
    <property type="term" value="F:dioxygenase activity"/>
    <property type="evidence" value="ECO:0007669"/>
    <property type="project" value="UniProtKB-KW"/>
</dbReference>
<dbReference type="PROSITE" id="PS51471">
    <property type="entry name" value="FE2OG_OXY"/>
    <property type="match status" value="1"/>
</dbReference>
<keyword evidence="5" id="KW-0560">Oxidoreductase</keyword>
<dbReference type="InterPro" id="IPR037151">
    <property type="entry name" value="AlkB-like_sf"/>
</dbReference>
<accession>A0A3E2H2C9</accession>
<dbReference type="InterPro" id="IPR005123">
    <property type="entry name" value="Oxoglu/Fe-dep_dioxygenase_dom"/>
</dbReference>
<proteinExistence type="inferred from homology"/>
<dbReference type="GO" id="GO:0005634">
    <property type="term" value="C:nucleus"/>
    <property type="evidence" value="ECO:0007669"/>
    <property type="project" value="UniProtKB-SubCell"/>
</dbReference>
<comment type="subcellular location">
    <subcellularLocation>
        <location evidence="1">Nucleus</location>
    </subcellularLocation>
</comment>
<dbReference type="EMBL" id="NCSJ02000208">
    <property type="protein sequence ID" value="RFU27402.1"/>
    <property type="molecule type" value="Genomic_DNA"/>
</dbReference>
<dbReference type="Proteomes" id="UP000258309">
    <property type="component" value="Unassembled WGS sequence"/>
</dbReference>
<dbReference type="PANTHER" id="PTHR46030:SF1">
    <property type="entry name" value="ALPHA-KETOGLUTARATE-DEPENDENT DIOXYGENASE ALKB HOMOLOG 6"/>
    <property type="match status" value="1"/>
</dbReference>
<reference evidence="9 10" key="1">
    <citation type="submission" date="2018-05" db="EMBL/GenBank/DDBJ databases">
        <title>Draft genome sequence of Scytalidium lignicola DSM 105466, a ubiquitous saprotrophic fungus.</title>
        <authorList>
            <person name="Buettner E."/>
            <person name="Gebauer A.M."/>
            <person name="Hofrichter M."/>
            <person name="Liers C."/>
            <person name="Kellner H."/>
        </authorList>
    </citation>
    <scope>NUCLEOTIDE SEQUENCE [LARGE SCALE GENOMIC DNA]</scope>
    <source>
        <strain evidence="9 10">DSM 105466</strain>
    </source>
</reference>
<keyword evidence="3" id="KW-0479">Metal-binding</keyword>
<gene>
    <name evidence="9" type="ORF">B7463_g8934</name>
</gene>
<evidence type="ECO:0000256" key="3">
    <source>
        <dbReference type="ARBA" id="ARBA00022723"/>
    </source>
</evidence>
<dbReference type="Gene3D" id="2.60.120.590">
    <property type="entry name" value="Alpha-ketoglutarate-dependent dioxygenase AlkB-like"/>
    <property type="match status" value="1"/>
</dbReference>
<evidence type="ECO:0000256" key="1">
    <source>
        <dbReference type="ARBA" id="ARBA00004123"/>
    </source>
</evidence>
<keyword evidence="7" id="KW-0539">Nucleus</keyword>
<dbReference type="InterPro" id="IPR027450">
    <property type="entry name" value="AlkB-like"/>
</dbReference>
<dbReference type="OrthoDB" id="412814at2759"/>
<evidence type="ECO:0000313" key="9">
    <source>
        <dbReference type="EMBL" id="RFU27402.1"/>
    </source>
</evidence>
<keyword evidence="4" id="KW-0223">Dioxygenase</keyword>